<dbReference type="RefSeq" id="WP_420905100.1">
    <property type="nucleotide sequence ID" value="NZ_BAAFGK010000004.1"/>
</dbReference>
<protein>
    <recommendedName>
        <fullName evidence="1">Phage tail fibre protein N-terminal domain-containing protein</fullName>
    </recommendedName>
</protein>
<evidence type="ECO:0000313" key="2">
    <source>
        <dbReference type="EMBL" id="GAB0057411.1"/>
    </source>
</evidence>
<evidence type="ECO:0000259" key="1">
    <source>
        <dbReference type="Pfam" id="PF12571"/>
    </source>
</evidence>
<accession>A0ABQ0C951</accession>
<gene>
    <name evidence="2" type="ORF">SIID45300_01739</name>
</gene>
<reference evidence="2 3" key="1">
    <citation type="submission" date="2024-09" db="EMBL/GenBank/DDBJ databases">
        <title>Draft genome sequence of Candidatus Magnetaquicoccaceae bacterium FCR-1.</title>
        <authorList>
            <person name="Shimoshige H."/>
            <person name="Shimamura S."/>
            <person name="Taoka A."/>
            <person name="Kobayashi H."/>
            <person name="Maekawa T."/>
        </authorList>
    </citation>
    <scope>NUCLEOTIDE SEQUENCE [LARGE SCALE GENOMIC DNA]</scope>
    <source>
        <strain evidence="2 3">FCR-1</strain>
    </source>
</reference>
<comment type="caution">
    <text evidence="2">The sequence shown here is derived from an EMBL/GenBank/DDBJ whole genome shotgun (WGS) entry which is preliminary data.</text>
</comment>
<proteinExistence type="predicted"/>
<dbReference type="Pfam" id="PF12571">
    <property type="entry name" value="Phage_tail_fib"/>
    <property type="match status" value="1"/>
</dbReference>
<feature type="domain" description="Phage tail fibre protein N-terminal" evidence="1">
    <location>
        <begin position="29"/>
        <end position="143"/>
    </location>
</feature>
<name>A0ABQ0C951_9PROT</name>
<evidence type="ECO:0000313" key="3">
    <source>
        <dbReference type="Proteomes" id="UP001628193"/>
    </source>
</evidence>
<dbReference type="Proteomes" id="UP001628193">
    <property type="component" value="Unassembled WGS sequence"/>
</dbReference>
<dbReference type="EMBL" id="BAAFGK010000004">
    <property type="protein sequence ID" value="GAB0057411.1"/>
    <property type="molecule type" value="Genomic_DNA"/>
</dbReference>
<organism evidence="2 3">
    <name type="scientific">Candidatus Magnetaquiglobus chichijimensis</name>
    <dbReference type="NCBI Taxonomy" id="3141448"/>
    <lineage>
        <taxon>Bacteria</taxon>
        <taxon>Pseudomonadati</taxon>
        <taxon>Pseudomonadota</taxon>
        <taxon>Magnetococcia</taxon>
        <taxon>Magnetococcales</taxon>
        <taxon>Candidatus Magnetaquicoccaceae</taxon>
        <taxon>Candidatus Magnetaquiglobus</taxon>
    </lineage>
</organism>
<dbReference type="InterPro" id="IPR022225">
    <property type="entry name" value="Phage_tail_fibre_N"/>
</dbReference>
<keyword evidence="3" id="KW-1185">Reference proteome</keyword>
<sequence length="147" mass="15363">MPVLKEKIKICDRLEIFKNGALIDTIDDLITTAGLDWIISRLRGLSSAASHVAVGSGQTAPALADEALQSELARVPLSIPGGQQTGNVIVFEADFPAGVGTGTIYEVGLFTADTGGILIARNAKGPYKKDPADAITTRLTITISNAE</sequence>